<feature type="domain" description="Methyltransferase type 12" evidence="1">
    <location>
        <begin position="54"/>
        <end position="154"/>
    </location>
</feature>
<dbReference type="Pfam" id="PF08242">
    <property type="entry name" value="Methyltransf_12"/>
    <property type="match status" value="1"/>
</dbReference>
<dbReference type="Proteomes" id="UP000016569">
    <property type="component" value="Unassembled WGS sequence"/>
</dbReference>
<sequence length="236" mass="25812">MRRDQFSIDDMTRAMPGHAPHRAYVGQPQRYDVMGASQFALLFLLGLRETHRLLDFGCGSLRLGRLAIPYLAADRYFGVDPEADLIEAGFAHEMGDDIRALKRPRFDHNAEYRVDVFGERFDFIIAQSVFSHTGPNATRRGLKAFAESLAPGGLVLVNLLLGDPAPGADAVEWAYPACVPYHPDQVIALAAEAGLAARACPWPHPGLNWFVMASSEADLPSSLSLGALRVAPPSWD</sequence>
<reference evidence="3" key="1">
    <citation type="journal article" date="2013" name="Genome Announc.">
        <title>Draft Genome Sequence of the Dimorphic Prosthecate Bacterium Brevundimonas abyssalis TAR-001T.</title>
        <authorList>
            <person name="Tsubouchi T."/>
            <person name="Nishi S."/>
            <person name="Usui K."/>
            <person name="Shimane Y."/>
            <person name="Takaki Y."/>
            <person name="Maruyama T."/>
            <person name="Hatada Y."/>
        </authorList>
    </citation>
    <scope>NUCLEOTIDE SEQUENCE [LARGE SCALE GENOMIC DNA]</scope>
    <source>
        <strain evidence="3">TAR-001</strain>
    </source>
</reference>
<dbReference type="Gene3D" id="3.40.50.150">
    <property type="entry name" value="Vaccinia Virus protein VP39"/>
    <property type="match status" value="1"/>
</dbReference>
<evidence type="ECO:0000259" key="1">
    <source>
        <dbReference type="Pfam" id="PF08242"/>
    </source>
</evidence>
<dbReference type="InterPro" id="IPR029063">
    <property type="entry name" value="SAM-dependent_MTases_sf"/>
</dbReference>
<dbReference type="EMBL" id="BATC01000023">
    <property type="protein sequence ID" value="GAD59310.1"/>
    <property type="molecule type" value="Genomic_DNA"/>
</dbReference>
<dbReference type="RefSeq" id="WP_021697405.1">
    <property type="nucleotide sequence ID" value="NZ_BATC01000023.1"/>
</dbReference>
<name>A0A8E0NBI6_9CAUL</name>
<dbReference type="AlphaFoldDB" id="A0A8E0NBI6"/>
<proteinExistence type="predicted"/>
<dbReference type="CDD" id="cd02440">
    <property type="entry name" value="AdoMet_MTases"/>
    <property type="match status" value="1"/>
</dbReference>
<evidence type="ECO:0000313" key="2">
    <source>
        <dbReference type="EMBL" id="GAD59310.1"/>
    </source>
</evidence>
<comment type="caution">
    <text evidence="2">The sequence shown here is derived from an EMBL/GenBank/DDBJ whole genome shotgun (WGS) entry which is preliminary data.</text>
</comment>
<gene>
    <name evidence="2" type="ORF">MBEBAB_1560</name>
</gene>
<dbReference type="InterPro" id="IPR013217">
    <property type="entry name" value="Methyltransf_12"/>
</dbReference>
<evidence type="ECO:0000313" key="3">
    <source>
        <dbReference type="Proteomes" id="UP000016569"/>
    </source>
</evidence>
<dbReference type="OrthoDB" id="5517736at2"/>
<keyword evidence="3" id="KW-1185">Reference proteome</keyword>
<dbReference type="SUPFAM" id="SSF53335">
    <property type="entry name" value="S-adenosyl-L-methionine-dependent methyltransferases"/>
    <property type="match status" value="1"/>
</dbReference>
<organism evidence="2 3">
    <name type="scientific">Brevundimonas abyssalis TAR-001</name>
    <dbReference type="NCBI Taxonomy" id="1391729"/>
    <lineage>
        <taxon>Bacteria</taxon>
        <taxon>Pseudomonadati</taxon>
        <taxon>Pseudomonadota</taxon>
        <taxon>Alphaproteobacteria</taxon>
        <taxon>Caulobacterales</taxon>
        <taxon>Caulobacteraceae</taxon>
        <taxon>Brevundimonas</taxon>
    </lineage>
</organism>
<accession>A0A8E0NBI6</accession>
<protein>
    <recommendedName>
        <fullName evidence="1">Methyltransferase type 12 domain-containing protein</fullName>
    </recommendedName>
</protein>